<dbReference type="RefSeq" id="WP_242771968.1">
    <property type="nucleotide sequence ID" value="NZ_JALDAY010000011.1"/>
</dbReference>
<feature type="signal peptide" evidence="2">
    <location>
        <begin position="1"/>
        <end position="29"/>
    </location>
</feature>
<sequence>MAGIATNRRALVCAAAGAALLLSPGPAAADDGGDLSARQLAQQAKKNLLDAKSVHLKLTDRSAGTSASRTQPTSMDLALDQDGNCVGTLRMAGKGGSVELVKRGEEVWMKPDSAFWKSQVPGGQGNAVAELFKNRYIHGSTKDAMLKGLADTCDLGAFQKEVDSGSSSEGKSLKKGAETEVEGTKVIPLTGSEGGKRAVLYVTSDAPHRLVEATQRGGGTNTTLTFTDYDKPVPSKTPSPGETVDIGKLQQELQNT</sequence>
<reference evidence="3" key="1">
    <citation type="submission" date="2022-03" db="EMBL/GenBank/DDBJ databases">
        <title>Streptomyces 7R015 and 7R016 isolated from Barleria lupulina in Thailand.</title>
        <authorList>
            <person name="Kanchanasin P."/>
            <person name="Phongsopitanun W."/>
            <person name="Tanasupawat S."/>
        </authorList>
    </citation>
    <scope>NUCLEOTIDE SEQUENCE</scope>
    <source>
        <strain evidence="3">7R015</strain>
    </source>
</reference>
<protein>
    <recommendedName>
        <fullName evidence="5">Lipoprotein</fullName>
    </recommendedName>
</protein>
<keyword evidence="2" id="KW-0732">Signal</keyword>
<evidence type="ECO:0000256" key="2">
    <source>
        <dbReference type="SAM" id="SignalP"/>
    </source>
</evidence>
<evidence type="ECO:0000256" key="1">
    <source>
        <dbReference type="SAM" id="MobiDB-lite"/>
    </source>
</evidence>
<evidence type="ECO:0008006" key="5">
    <source>
        <dbReference type="Google" id="ProtNLM"/>
    </source>
</evidence>
<gene>
    <name evidence="3" type="ORF">MQP27_33645</name>
</gene>
<keyword evidence="4" id="KW-1185">Reference proteome</keyword>
<dbReference type="Gene3D" id="2.50.20.20">
    <property type="match status" value="1"/>
</dbReference>
<accession>A0ABS9YFN4</accession>
<proteinExistence type="predicted"/>
<dbReference type="Proteomes" id="UP001165269">
    <property type="component" value="Unassembled WGS sequence"/>
</dbReference>
<name>A0ABS9YFN4_9ACTN</name>
<evidence type="ECO:0000313" key="4">
    <source>
        <dbReference type="Proteomes" id="UP001165269"/>
    </source>
</evidence>
<feature type="region of interest" description="Disordered" evidence="1">
    <location>
        <begin position="216"/>
        <end position="256"/>
    </location>
</feature>
<dbReference type="EMBL" id="JALDAY010000011">
    <property type="protein sequence ID" value="MCI3276033.1"/>
    <property type="molecule type" value="Genomic_DNA"/>
</dbReference>
<dbReference type="SUPFAM" id="SSF89392">
    <property type="entry name" value="Prokaryotic lipoproteins and lipoprotein localization factors"/>
    <property type="match status" value="1"/>
</dbReference>
<organism evidence="3 4">
    <name type="scientific">Streptomyces cylindrosporus</name>
    <dbReference type="NCBI Taxonomy" id="2927583"/>
    <lineage>
        <taxon>Bacteria</taxon>
        <taxon>Bacillati</taxon>
        <taxon>Actinomycetota</taxon>
        <taxon>Actinomycetes</taxon>
        <taxon>Kitasatosporales</taxon>
        <taxon>Streptomycetaceae</taxon>
        <taxon>Streptomyces</taxon>
    </lineage>
</organism>
<comment type="caution">
    <text evidence="3">The sequence shown here is derived from an EMBL/GenBank/DDBJ whole genome shotgun (WGS) entry which is preliminary data.</text>
</comment>
<evidence type="ECO:0000313" key="3">
    <source>
        <dbReference type="EMBL" id="MCI3276033.1"/>
    </source>
</evidence>
<feature type="chain" id="PRO_5045366061" description="Lipoprotein" evidence="2">
    <location>
        <begin position="30"/>
        <end position="256"/>
    </location>
</feature>
<dbReference type="InterPro" id="IPR029046">
    <property type="entry name" value="LolA/LolB/LppX"/>
</dbReference>